<name>A0A5B7FY07_PORTR</name>
<organism evidence="1 2">
    <name type="scientific">Portunus trituberculatus</name>
    <name type="common">Swimming crab</name>
    <name type="synonym">Neptunus trituberculatus</name>
    <dbReference type="NCBI Taxonomy" id="210409"/>
    <lineage>
        <taxon>Eukaryota</taxon>
        <taxon>Metazoa</taxon>
        <taxon>Ecdysozoa</taxon>
        <taxon>Arthropoda</taxon>
        <taxon>Crustacea</taxon>
        <taxon>Multicrustacea</taxon>
        <taxon>Malacostraca</taxon>
        <taxon>Eumalacostraca</taxon>
        <taxon>Eucarida</taxon>
        <taxon>Decapoda</taxon>
        <taxon>Pleocyemata</taxon>
        <taxon>Brachyura</taxon>
        <taxon>Eubrachyura</taxon>
        <taxon>Portunoidea</taxon>
        <taxon>Portunidae</taxon>
        <taxon>Portuninae</taxon>
        <taxon>Portunus</taxon>
    </lineage>
</organism>
<proteinExistence type="predicted"/>
<accession>A0A5B7FY07</accession>
<dbReference type="AlphaFoldDB" id="A0A5B7FY07"/>
<sequence>MSRAIQGGAPRGNTPLGHIYYRGELARGELHFIAEPGGVRVGSNGVARRGWWSDAGRDMAGYIDVRKPCCSCRFPDIVELLPVRGQLGVTLGPSSSSVCVAKIRAQRLLKATADGTHRPPGSPSAYSGVENIFTVCQRRIRITGPLKVSAVTSRALHLAALNGGPGGRERRGGGT</sequence>
<evidence type="ECO:0000313" key="2">
    <source>
        <dbReference type="Proteomes" id="UP000324222"/>
    </source>
</evidence>
<protein>
    <submittedName>
        <fullName evidence="1">Uncharacterized protein</fullName>
    </submittedName>
</protein>
<dbReference type="EMBL" id="VSRR010009158">
    <property type="protein sequence ID" value="MPC49883.1"/>
    <property type="molecule type" value="Genomic_DNA"/>
</dbReference>
<evidence type="ECO:0000313" key="1">
    <source>
        <dbReference type="EMBL" id="MPC49883.1"/>
    </source>
</evidence>
<dbReference type="Proteomes" id="UP000324222">
    <property type="component" value="Unassembled WGS sequence"/>
</dbReference>
<comment type="caution">
    <text evidence="1">The sequence shown here is derived from an EMBL/GenBank/DDBJ whole genome shotgun (WGS) entry which is preliminary data.</text>
</comment>
<reference evidence="1 2" key="1">
    <citation type="submission" date="2019-05" db="EMBL/GenBank/DDBJ databases">
        <title>Another draft genome of Portunus trituberculatus and its Hox gene families provides insights of decapod evolution.</title>
        <authorList>
            <person name="Jeong J.-H."/>
            <person name="Song I."/>
            <person name="Kim S."/>
            <person name="Choi T."/>
            <person name="Kim D."/>
            <person name="Ryu S."/>
            <person name="Kim W."/>
        </authorList>
    </citation>
    <scope>NUCLEOTIDE SEQUENCE [LARGE SCALE GENOMIC DNA]</scope>
    <source>
        <tissue evidence="1">Muscle</tissue>
    </source>
</reference>
<gene>
    <name evidence="1" type="ORF">E2C01_043699</name>
</gene>
<keyword evidence="2" id="KW-1185">Reference proteome</keyword>